<evidence type="ECO:0000313" key="1">
    <source>
        <dbReference type="EMBL" id="GGP20536.1"/>
    </source>
</evidence>
<sequence length="98" mass="11185">MPVSDQSTSRIIEITHFSKDKKPNKLTIDSQPPSLNENGFPEEGGYFLRIGDAVFHLSEAEAAHLALTILEVHRQHSLQFMKIAEQRKRRERGEGEDK</sequence>
<accession>A0A830GT27</accession>
<dbReference type="Proteomes" id="UP000610960">
    <property type="component" value="Unassembled WGS sequence"/>
</dbReference>
<organism evidence="1 2">
    <name type="scientific">Thermocladium modestius</name>
    <dbReference type="NCBI Taxonomy" id="62609"/>
    <lineage>
        <taxon>Archaea</taxon>
        <taxon>Thermoproteota</taxon>
        <taxon>Thermoprotei</taxon>
        <taxon>Thermoproteales</taxon>
        <taxon>Thermoproteaceae</taxon>
        <taxon>Thermocladium</taxon>
    </lineage>
</organism>
<gene>
    <name evidence="1" type="ORF">GCM10007981_09020</name>
</gene>
<reference evidence="1" key="1">
    <citation type="journal article" date="2014" name="Int. J. Syst. Evol. Microbiol.">
        <title>Complete genome sequence of Corynebacterium casei LMG S-19264T (=DSM 44701T), isolated from a smear-ripened cheese.</title>
        <authorList>
            <consortium name="US DOE Joint Genome Institute (JGI-PGF)"/>
            <person name="Walter F."/>
            <person name="Albersmeier A."/>
            <person name="Kalinowski J."/>
            <person name="Ruckert C."/>
        </authorList>
    </citation>
    <scope>NUCLEOTIDE SEQUENCE</scope>
    <source>
        <strain evidence="1">JCM 10088</strain>
    </source>
</reference>
<reference evidence="1" key="2">
    <citation type="submission" date="2020-09" db="EMBL/GenBank/DDBJ databases">
        <authorList>
            <person name="Sun Q."/>
            <person name="Ohkuma M."/>
        </authorList>
    </citation>
    <scope>NUCLEOTIDE SEQUENCE</scope>
    <source>
        <strain evidence="1">JCM 10088</strain>
    </source>
</reference>
<protein>
    <submittedName>
        <fullName evidence="1">Uncharacterized protein</fullName>
    </submittedName>
</protein>
<dbReference type="EMBL" id="BMNL01000002">
    <property type="protein sequence ID" value="GGP20536.1"/>
    <property type="molecule type" value="Genomic_DNA"/>
</dbReference>
<dbReference type="AlphaFoldDB" id="A0A830GT27"/>
<comment type="caution">
    <text evidence="1">The sequence shown here is derived from an EMBL/GenBank/DDBJ whole genome shotgun (WGS) entry which is preliminary data.</text>
</comment>
<evidence type="ECO:0000313" key="2">
    <source>
        <dbReference type="Proteomes" id="UP000610960"/>
    </source>
</evidence>
<keyword evidence="2" id="KW-1185">Reference proteome</keyword>
<name>A0A830GT27_9CREN</name>
<proteinExistence type="predicted"/>